<keyword evidence="11" id="KW-0540">Nuclease</keyword>
<dbReference type="Pfam" id="PF00730">
    <property type="entry name" value="HhH-GPD"/>
    <property type="match status" value="1"/>
</dbReference>
<evidence type="ECO:0000256" key="9">
    <source>
        <dbReference type="ARBA" id="ARBA00023295"/>
    </source>
</evidence>
<dbReference type="Gene3D" id="1.10.1670.10">
    <property type="entry name" value="Helix-hairpin-Helix base-excision DNA repair enzymes (C-terminal)"/>
    <property type="match status" value="1"/>
</dbReference>
<dbReference type="Gene3D" id="1.10.340.30">
    <property type="entry name" value="Hypothetical protein, domain 2"/>
    <property type="match status" value="1"/>
</dbReference>
<dbReference type="PANTHER" id="PTHR10359:SF19">
    <property type="entry name" value="DNA REPAIR GLYCOSYLASE MJ1434-RELATED"/>
    <property type="match status" value="1"/>
</dbReference>
<dbReference type="InterPro" id="IPR003265">
    <property type="entry name" value="HhH-GPD_domain"/>
</dbReference>
<evidence type="ECO:0000313" key="11">
    <source>
        <dbReference type="EMBL" id="VAW37326.1"/>
    </source>
</evidence>
<keyword evidence="7" id="KW-0411">Iron-sulfur</keyword>
<keyword evidence="8" id="KW-0234">DNA repair</keyword>
<dbReference type="PANTHER" id="PTHR10359">
    <property type="entry name" value="A/G-SPECIFIC ADENINE GLYCOSYLASE/ENDONUCLEASE III"/>
    <property type="match status" value="1"/>
</dbReference>
<organism evidence="11">
    <name type="scientific">hydrothermal vent metagenome</name>
    <dbReference type="NCBI Taxonomy" id="652676"/>
    <lineage>
        <taxon>unclassified sequences</taxon>
        <taxon>metagenomes</taxon>
        <taxon>ecological metagenomes</taxon>
    </lineage>
</organism>
<sequence length="213" mass="23506">MLFFTALFAAYGPQGWWPARSKFEVIVGAILTQNTNWGNVERAITNLREAGALTPGVMHGLPQDRLAELIRPAGYFNVKARRLRNFLEHLSGNHAISGSSLTSFLKQDTGALRAELLSINGIGPETADSILLYAANKAVFVVDAYTKRILTRHGLIGEEAGYAEMQSLFMDGLEHDSILFNEYHALIVMAGKDYCKTKKPLCKECPLGSFLRS</sequence>
<dbReference type="CDD" id="cd00056">
    <property type="entry name" value="ENDO3c"/>
    <property type="match status" value="1"/>
</dbReference>
<dbReference type="InterPro" id="IPR000445">
    <property type="entry name" value="HhH_motif"/>
</dbReference>
<dbReference type="GO" id="GO:0006284">
    <property type="term" value="P:base-excision repair"/>
    <property type="evidence" value="ECO:0007669"/>
    <property type="project" value="InterPro"/>
</dbReference>
<keyword evidence="5" id="KW-0378">Hydrolase</keyword>
<keyword evidence="9" id="KW-0326">Glycosidase</keyword>
<dbReference type="SUPFAM" id="SSF48150">
    <property type="entry name" value="DNA-glycosylase"/>
    <property type="match status" value="1"/>
</dbReference>
<dbReference type="PIRSF" id="PIRSF001435">
    <property type="entry name" value="Nth"/>
    <property type="match status" value="1"/>
</dbReference>
<dbReference type="GO" id="GO:0046872">
    <property type="term" value="F:metal ion binding"/>
    <property type="evidence" value="ECO:0007669"/>
    <property type="project" value="UniProtKB-KW"/>
</dbReference>
<dbReference type="SMART" id="SM00478">
    <property type="entry name" value="ENDO3c"/>
    <property type="match status" value="1"/>
</dbReference>
<evidence type="ECO:0000256" key="1">
    <source>
        <dbReference type="ARBA" id="ARBA00008343"/>
    </source>
</evidence>
<evidence type="ECO:0000256" key="3">
    <source>
        <dbReference type="ARBA" id="ARBA00022723"/>
    </source>
</evidence>
<dbReference type="GO" id="GO:0003677">
    <property type="term" value="F:DNA binding"/>
    <property type="evidence" value="ECO:0007669"/>
    <property type="project" value="InterPro"/>
</dbReference>
<feature type="domain" description="HhH-GPD" evidence="10">
    <location>
        <begin position="31"/>
        <end position="193"/>
    </location>
</feature>
<evidence type="ECO:0000256" key="2">
    <source>
        <dbReference type="ARBA" id="ARBA00022485"/>
    </source>
</evidence>
<proteinExistence type="inferred from homology"/>
<evidence type="ECO:0000259" key="10">
    <source>
        <dbReference type="SMART" id="SM00478"/>
    </source>
</evidence>
<evidence type="ECO:0000256" key="5">
    <source>
        <dbReference type="ARBA" id="ARBA00022801"/>
    </source>
</evidence>
<dbReference type="GO" id="GO:0140078">
    <property type="term" value="F:class I DNA-(apurinic or apyrimidinic site) endonuclease activity"/>
    <property type="evidence" value="ECO:0007669"/>
    <property type="project" value="UniProtKB-EC"/>
</dbReference>
<dbReference type="InterPro" id="IPR011257">
    <property type="entry name" value="DNA_glycosylase"/>
</dbReference>
<evidence type="ECO:0000256" key="6">
    <source>
        <dbReference type="ARBA" id="ARBA00023004"/>
    </source>
</evidence>
<evidence type="ECO:0000256" key="8">
    <source>
        <dbReference type="ARBA" id="ARBA00023204"/>
    </source>
</evidence>
<protein>
    <submittedName>
        <fullName evidence="11">Endonuclease III</fullName>
        <ecNumber evidence="11">4.2.99.18</ecNumber>
    </submittedName>
</protein>
<keyword evidence="6" id="KW-0408">Iron</keyword>
<dbReference type="EMBL" id="UOEZ01000053">
    <property type="protein sequence ID" value="VAW37326.1"/>
    <property type="molecule type" value="Genomic_DNA"/>
</dbReference>
<accession>A0A3B0VYH0</accession>
<keyword evidence="2" id="KW-0004">4Fe-4S</keyword>
<comment type="similarity">
    <text evidence="1">Belongs to the Nth/MutY family.</text>
</comment>
<name>A0A3B0VYH0_9ZZZZ</name>
<dbReference type="Pfam" id="PF00633">
    <property type="entry name" value="HHH"/>
    <property type="match status" value="1"/>
</dbReference>
<dbReference type="AlphaFoldDB" id="A0A3B0VYH0"/>
<evidence type="ECO:0000256" key="4">
    <source>
        <dbReference type="ARBA" id="ARBA00022763"/>
    </source>
</evidence>
<dbReference type="InterPro" id="IPR023170">
    <property type="entry name" value="HhH_base_excis_C"/>
</dbReference>
<keyword evidence="11" id="KW-0456">Lyase</keyword>
<keyword evidence="3" id="KW-0479">Metal-binding</keyword>
<keyword evidence="11" id="KW-0255">Endonuclease</keyword>
<reference evidence="11" key="1">
    <citation type="submission" date="2018-06" db="EMBL/GenBank/DDBJ databases">
        <authorList>
            <person name="Zhirakovskaya E."/>
        </authorList>
    </citation>
    <scope>NUCLEOTIDE SEQUENCE</scope>
</reference>
<dbReference type="GO" id="GO:0051539">
    <property type="term" value="F:4 iron, 4 sulfur cluster binding"/>
    <property type="evidence" value="ECO:0007669"/>
    <property type="project" value="UniProtKB-KW"/>
</dbReference>
<dbReference type="GO" id="GO:0019104">
    <property type="term" value="F:DNA N-glycosylase activity"/>
    <property type="evidence" value="ECO:0007669"/>
    <property type="project" value="UniProtKB-ARBA"/>
</dbReference>
<keyword evidence="4" id="KW-0227">DNA damage</keyword>
<evidence type="ECO:0000256" key="7">
    <source>
        <dbReference type="ARBA" id="ARBA00023014"/>
    </source>
</evidence>
<gene>
    <name evidence="11" type="ORF">MNBD_DELTA02-1035</name>
</gene>
<dbReference type="EC" id="4.2.99.18" evidence="11"/>